<reference evidence="3 4" key="1">
    <citation type="submission" date="2015-08" db="EMBL/GenBank/DDBJ databases">
        <title>Next Generation Sequencing and Analysis of the Genome of Puccinia sorghi L Schw, the Causal Agent of Maize Common Rust.</title>
        <authorList>
            <person name="Rochi L."/>
            <person name="Burguener G."/>
            <person name="Darino M."/>
            <person name="Turjanski A."/>
            <person name="Kreff E."/>
            <person name="Dieguez M.J."/>
            <person name="Sacco F."/>
        </authorList>
    </citation>
    <scope>NUCLEOTIDE SEQUENCE [LARGE SCALE GENOMIC DNA]</scope>
    <source>
        <strain evidence="3 4">RO10H11247</strain>
    </source>
</reference>
<accession>A0A0L6VVH0</accession>
<feature type="region of interest" description="Disordered" evidence="1">
    <location>
        <begin position="224"/>
        <end position="257"/>
    </location>
</feature>
<keyword evidence="2" id="KW-0812">Transmembrane</keyword>
<evidence type="ECO:0000256" key="1">
    <source>
        <dbReference type="SAM" id="MobiDB-lite"/>
    </source>
</evidence>
<gene>
    <name evidence="3" type="ORF">VP01_1008g2</name>
</gene>
<sequence>MRYSANNCSSVARLSSSCSVSLSAVCLDIVFIIQGCNLFILLVILFTLLILCSFSSGSESILPSSPFPMANLSHQHVITSHRVQKCFTTALQVAQSCNKFTQTHVSQNMSSLHDMNSCGLHAISLRFNTTTPADQKVYAMKHLLNVQKCSGWYAFQCTELAECLTVKLKHYRVLSDVHGTYMLCVGADDLFFASLHAVDQAPHTLRIPFSLFFFLRPAGYRHRTAEESQARHQKKKNQNKQSWKEDRRDEIRRTTTPHKTSQHYIDICRSCPGVQLLGISFPFLLTDNIQGKHRNKDSLAQIQNDHVHVNFVLYLLDFLFSGGFLTHERYDWGRI</sequence>
<keyword evidence="2" id="KW-0472">Membrane</keyword>
<evidence type="ECO:0000313" key="4">
    <source>
        <dbReference type="Proteomes" id="UP000037035"/>
    </source>
</evidence>
<comment type="caution">
    <text evidence="3">The sequence shown here is derived from an EMBL/GenBank/DDBJ whole genome shotgun (WGS) entry which is preliminary data.</text>
</comment>
<protein>
    <submittedName>
        <fullName evidence="3">Uncharacterized protein</fullName>
    </submittedName>
</protein>
<keyword evidence="4" id="KW-1185">Reference proteome</keyword>
<feature type="compositionally biased region" description="Basic and acidic residues" evidence="1">
    <location>
        <begin position="242"/>
        <end position="253"/>
    </location>
</feature>
<name>A0A0L6VVH0_9BASI</name>
<proteinExistence type="predicted"/>
<dbReference type="VEuPathDB" id="FungiDB:VP01_1008g2"/>
<dbReference type="Proteomes" id="UP000037035">
    <property type="component" value="Unassembled WGS sequence"/>
</dbReference>
<evidence type="ECO:0000313" key="3">
    <source>
        <dbReference type="EMBL" id="KNZ64634.1"/>
    </source>
</evidence>
<dbReference type="AlphaFoldDB" id="A0A0L6VVH0"/>
<keyword evidence="2" id="KW-1133">Transmembrane helix</keyword>
<organism evidence="3 4">
    <name type="scientific">Puccinia sorghi</name>
    <dbReference type="NCBI Taxonomy" id="27349"/>
    <lineage>
        <taxon>Eukaryota</taxon>
        <taxon>Fungi</taxon>
        <taxon>Dikarya</taxon>
        <taxon>Basidiomycota</taxon>
        <taxon>Pucciniomycotina</taxon>
        <taxon>Pucciniomycetes</taxon>
        <taxon>Pucciniales</taxon>
        <taxon>Pucciniaceae</taxon>
        <taxon>Puccinia</taxon>
    </lineage>
</organism>
<feature type="transmembrane region" description="Helical" evidence="2">
    <location>
        <begin position="29"/>
        <end position="52"/>
    </location>
</feature>
<evidence type="ECO:0000256" key="2">
    <source>
        <dbReference type="SAM" id="Phobius"/>
    </source>
</evidence>
<dbReference type="EMBL" id="LAVV01000099">
    <property type="protein sequence ID" value="KNZ64634.1"/>
    <property type="molecule type" value="Genomic_DNA"/>
</dbReference>